<dbReference type="InterPro" id="IPR011697">
    <property type="entry name" value="Peptidase_C26"/>
</dbReference>
<dbReference type="Pfam" id="PF07722">
    <property type="entry name" value="Peptidase_C26"/>
    <property type="match status" value="1"/>
</dbReference>
<dbReference type="RefSeq" id="WP_115450171.1">
    <property type="nucleotide sequence ID" value="NZ_QNQT01000001.1"/>
</dbReference>
<dbReference type="Gene3D" id="3.40.50.880">
    <property type="match status" value="1"/>
</dbReference>
<dbReference type="PANTHER" id="PTHR43235:SF1">
    <property type="entry name" value="GLUTAMINE AMIDOTRANSFERASE PB2B2.05-RELATED"/>
    <property type="match status" value="1"/>
</dbReference>
<dbReference type="AlphaFoldDB" id="A0A3D8GUZ8"/>
<name>A0A3D8GUZ8_9BACI</name>
<sequence length="242" mass="26645">MRKPVIGITAAYVKHNENMEGVYVHHDYHKTVAANGGIPIILPYINPEMAFEMLGLVDAVILSGGEDVDPNLYGQDPQRNLGRTILERDLVEIAIAKYAIEHDTPLLGICRGSQILNVALGGTLIQDIPSQAPESIQHTQKVARNKDSHWVSISPDSKLHQILGTDRVRVNSIHHQALDKVADDLRVVARSADGIVEAVEYAKPSRFTVGVQWHPESLAPNDEAMNRLFKEFIASSAMVPVI</sequence>
<dbReference type="CDD" id="cd01745">
    <property type="entry name" value="GATase1_2"/>
    <property type="match status" value="1"/>
</dbReference>
<dbReference type="SUPFAM" id="SSF52317">
    <property type="entry name" value="Class I glutamine amidotransferase-like"/>
    <property type="match status" value="1"/>
</dbReference>
<dbReference type="PROSITE" id="PS51273">
    <property type="entry name" value="GATASE_TYPE_1"/>
    <property type="match status" value="1"/>
</dbReference>
<dbReference type="GO" id="GO:0006598">
    <property type="term" value="P:polyamine catabolic process"/>
    <property type="evidence" value="ECO:0007669"/>
    <property type="project" value="TreeGrafter"/>
</dbReference>
<reference evidence="1 2" key="1">
    <citation type="submission" date="2018-07" db="EMBL/GenBank/DDBJ databases">
        <title>Bacillus sp. YLB-04 draft genome sequence.</title>
        <authorList>
            <person name="Yu L."/>
            <person name="Tang X."/>
        </authorList>
    </citation>
    <scope>NUCLEOTIDE SEQUENCE [LARGE SCALE GENOMIC DNA]</scope>
    <source>
        <strain evidence="1 2">YLB-04</strain>
    </source>
</reference>
<protein>
    <submittedName>
        <fullName evidence="1">Gamma-glutamyl-gamma-aminobutyrate hydrolase family protein</fullName>
    </submittedName>
</protein>
<evidence type="ECO:0000313" key="1">
    <source>
        <dbReference type="EMBL" id="RDU38247.1"/>
    </source>
</evidence>
<dbReference type="InterPro" id="IPR029062">
    <property type="entry name" value="Class_I_gatase-like"/>
</dbReference>
<keyword evidence="1" id="KW-0378">Hydrolase</keyword>
<dbReference type="FunFam" id="3.40.50.880:FF:000030">
    <property type="entry name" value="Gamma-glutamyl-gamma-aminobutyrate hydrolase PuuD"/>
    <property type="match status" value="1"/>
</dbReference>
<dbReference type="InterPro" id="IPR044668">
    <property type="entry name" value="PuuD-like"/>
</dbReference>
<proteinExistence type="predicted"/>
<organism evidence="1 2">
    <name type="scientific">Neobacillus piezotolerans</name>
    <dbReference type="NCBI Taxonomy" id="2259171"/>
    <lineage>
        <taxon>Bacteria</taxon>
        <taxon>Bacillati</taxon>
        <taxon>Bacillota</taxon>
        <taxon>Bacilli</taxon>
        <taxon>Bacillales</taxon>
        <taxon>Bacillaceae</taxon>
        <taxon>Neobacillus</taxon>
    </lineage>
</organism>
<comment type="caution">
    <text evidence="1">The sequence shown here is derived from an EMBL/GenBank/DDBJ whole genome shotgun (WGS) entry which is preliminary data.</text>
</comment>
<dbReference type="EMBL" id="QNQT01000001">
    <property type="protein sequence ID" value="RDU38247.1"/>
    <property type="molecule type" value="Genomic_DNA"/>
</dbReference>
<accession>A0A3D8GUZ8</accession>
<dbReference type="GO" id="GO:0033969">
    <property type="term" value="F:gamma-glutamyl-gamma-aminobutyrate hydrolase activity"/>
    <property type="evidence" value="ECO:0007669"/>
    <property type="project" value="TreeGrafter"/>
</dbReference>
<dbReference type="OrthoDB" id="9813383at2"/>
<dbReference type="Proteomes" id="UP000257144">
    <property type="component" value="Unassembled WGS sequence"/>
</dbReference>
<keyword evidence="2" id="KW-1185">Reference proteome</keyword>
<gene>
    <name evidence="1" type="ORF">DRW41_01365</name>
</gene>
<dbReference type="PANTHER" id="PTHR43235">
    <property type="entry name" value="GLUTAMINE AMIDOTRANSFERASE PB2B2.05-RELATED"/>
    <property type="match status" value="1"/>
</dbReference>
<evidence type="ECO:0000313" key="2">
    <source>
        <dbReference type="Proteomes" id="UP000257144"/>
    </source>
</evidence>
<dbReference type="GO" id="GO:0005829">
    <property type="term" value="C:cytosol"/>
    <property type="evidence" value="ECO:0007669"/>
    <property type="project" value="TreeGrafter"/>
</dbReference>